<feature type="compositionally biased region" description="Basic and acidic residues" evidence="1">
    <location>
        <begin position="30"/>
        <end position="49"/>
    </location>
</feature>
<dbReference type="InterPro" id="IPR011752">
    <property type="entry name" value="PilV_Myxo-type"/>
</dbReference>
<reference evidence="3 4" key="1">
    <citation type="submission" date="2014-02" db="EMBL/GenBank/DDBJ databases">
        <title>The small core and large imbalanced accessory genome model reveals a collaborative survival strategy of Sorangium cellulosum strains in nature.</title>
        <authorList>
            <person name="Han K."/>
            <person name="Peng R."/>
            <person name="Blom J."/>
            <person name="Li Y.-Z."/>
        </authorList>
    </citation>
    <scope>NUCLEOTIDE SEQUENCE [LARGE SCALE GENOMIC DNA]</scope>
    <source>
        <strain evidence="3 4">So0008-312</strain>
    </source>
</reference>
<dbReference type="SUPFAM" id="SSF141371">
    <property type="entry name" value="PilZ domain-like"/>
    <property type="match status" value="1"/>
</dbReference>
<dbReference type="Proteomes" id="UP000075260">
    <property type="component" value="Unassembled WGS sequence"/>
</dbReference>
<feature type="compositionally biased region" description="Low complexity" evidence="1">
    <location>
        <begin position="20"/>
        <end position="29"/>
    </location>
</feature>
<dbReference type="EMBL" id="JEMA01001052">
    <property type="protein sequence ID" value="KYF62944.1"/>
    <property type="molecule type" value="Genomic_DNA"/>
</dbReference>
<dbReference type="InterPro" id="IPR009875">
    <property type="entry name" value="PilZ_domain"/>
</dbReference>
<feature type="region of interest" description="Disordered" evidence="1">
    <location>
        <begin position="1"/>
        <end position="49"/>
    </location>
</feature>
<protein>
    <recommendedName>
        <fullName evidence="2">PilZ domain-containing protein</fullName>
    </recommendedName>
</protein>
<accession>A0A150Q4P6</accession>
<proteinExistence type="predicted"/>
<dbReference type="AlphaFoldDB" id="A0A150Q4P6"/>
<dbReference type="RefSeq" id="WP_061612404.1">
    <property type="nucleotide sequence ID" value="NZ_JEMA01001052.1"/>
</dbReference>
<gene>
    <name evidence="3" type="ORF">BE15_29825</name>
</gene>
<organism evidence="3 4">
    <name type="scientific">Sorangium cellulosum</name>
    <name type="common">Polyangium cellulosum</name>
    <dbReference type="NCBI Taxonomy" id="56"/>
    <lineage>
        <taxon>Bacteria</taxon>
        <taxon>Pseudomonadati</taxon>
        <taxon>Myxococcota</taxon>
        <taxon>Polyangia</taxon>
        <taxon>Polyangiales</taxon>
        <taxon>Polyangiaceae</taxon>
        <taxon>Sorangium</taxon>
    </lineage>
</organism>
<evidence type="ECO:0000256" key="1">
    <source>
        <dbReference type="SAM" id="MobiDB-lite"/>
    </source>
</evidence>
<dbReference type="NCBIfam" id="TIGR02266">
    <property type="entry name" value="gmx_TIGR02266"/>
    <property type="match status" value="1"/>
</dbReference>
<evidence type="ECO:0000313" key="3">
    <source>
        <dbReference type="EMBL" id="KYF62944.1"/>
    </source>
</evidence>
<evidence type="ECO:0000259" key="2">
    <source>
        <dbReference type="Pfam" id="PF07238"/>
    </source>
</evidence>
<name>A0A150Q4P6_SORCE</name>
<sequence>MTGGRGDSNHPPEAPGGSSGSRAQASAHGDANHADEEAERESLAPDSLDRRSSERLDVTWLVDCETDDTFLYASITNISEMGIFVRTTQPLSIGTRLTLRFSPPGSDGSYVLEGTVQWVNEVRPLHDNPNPGMGIRFVDLTPDDRERIVDTIRTIAYIRDAPVASN</sequence>
<dbReference type="GO" id="GO:0035438">
    <property type="term" value="F:cyclic-di-GMP binding"/>
    <property type="evidence" value="ECO:0007669"/>
    <property type="project" value="InterPro"/>
</dbReference>
<feature type="domain" description="PilZ" evidence="2">
    <location>
        <begin position="49"/>
        <end position="150"/>
    </location>
</feature>
<dbReference type="Pfam" id="PF07238">
    <property type="entry name" value="PilZ"/>
    <property type="match status" value="1"/>
</dbReference>
<comment type="caution">
    <text evidence="3">The sequence shown here is derived from an EMBL/GenBank/DDBJ whole genome shotgun (WGS) entry which is preliminary data.</text>
</comment>
<dbReference type="Gene3D" id="2.40.10.220">
    <property type="entry name" value="predicted glycosyltransferase like domains"/>
    <property type="match status" value="1"/>
</dbReference>
<evidence type="ECO:0000313" key="4">
    <source>
        <dbReference type="Proteomes" id="UP000075260"/>
    </source>
</evidence>